<accession>A0A7S7C4V3</accession>
<proteinExistence type="predicted"/>
<organism evidence="1">
    <name type="scientific">Micropterus salmoides rhabdovirus</name>
    <dbReference type="NCBI Taxonomy" id="2527734"/>
    <lineage>
        <taxon>Viruses</taxon>
        <taxon>Riboviria</taxon>
        <taxon>Orthornavirae</taxon>
        <taxon>Negarnaviricota</taxon>
        <taxon>Haploviricotina</taxon>
        <taxon>Monjiviricetes</taxon>
        <taxon>Mononegavirales</taxon>
        <taxon>Rhabdoviridae</taxon>
        <taxon>Alpharhabdovirinae</taxon>
        <taxon>Siniperhavirus</taxon>
        <taxon>Siniperhavirus chuatsi</taxon>
    </lineage>
</organism>
<sequence>MKKTLTDIIEYPRKMPLFKKSNKKSAITPYQAPPPYSATALTPSAPMALPDSDYGIKTMMVELDFKIISSIELKTIGKIYQIAQYMLDEYTGPIRSKPLYMGLFLASCHNAINPSMVHGKWHYEIQFRGPVGFNLANNTPLDWVCNPVAISYECNTPERSLVSYTCNMRPTKMTGSSFEKMFHGVLVHPAAEAVFGIFQIAEAEVRGEDIVFILKDPGHSWH</sequence>
<name>A0A7S7C4V3_9RHAB</name>
<protein>
    <submittedName>
        <fullName evidence="1">Matrix protein</fullName>
    </submittedName>
</protein>
<evidence type="ECO:0000313" key="1">
    <source>
        <dbReference type="EMBL" id="QOX06515.1"/>
    </source>
</evidence>
<reference evidence="1" key="1">
    <citation type="submission" date="2020-07" db="EMBL/GenBank/DDBJ databases">
        <title>Isolation and identification of a Micoptenus salmoides rhabdovirus and the screening of antiviral drugs.</title>
        <authorList>
            <person name="Yang F."/>
        </authorList>
    </citation>
    <scope>NUCLEOTIDE SEQUENCE</scope>
    <source>
        <strain evidence="1">MSRV-FJ985</strain>
    </source>
</reference>
<dbReference type="Proteomes" id="UP001228744">
    <property type="component" value="Segment"/>
</dbReference>
<gene>
    <name evidence="1" type="primary">M</name>
</gene>
<dbReference type="EMBL" id="MT818233">
    <property type="protein sequence ID" value="QOX06515.1"/>
    <property type="molecule type" value="Viral_cRNA"/>
</dbReference>